<dbReference type="Pfam" id="PF17774">
    <property type="entry name" value="YlmH_RBD"/>
    <property type="match status" value="1"/>
</dbReference>
<proteinExistence type="predicted"/>
<dbReference type="Proteomes" id="UP001321786">
    <property type="component" value="Chromosome"/>
</dbReference>
<reference evidence="3 4" key="1">
    <citation type="submission" date="2023-08" db="EMBL/GenBank/DDBJ databases">
        <title>Helicovermis profunda gen. nov., sp. nov., a novel mesophilic, fermentative bacterium within the Bacillota from a deep-sea hydrothermal vent chimney.</title>
        <authorList>
            <person name="Miyazaki U."/>
            <person name="Mizutani D."/>
            <person name="Hashimoto Y."/>
            <person name="Tame A."/>
            <person name="Sawayama S."/>
            <person name="Miyazaki J."/>
            <person name="Takai K."/>
            <person name="Nakagawa S."/>
        </authorList>
    </citation>
    <scope>NUCLEOTIDE SEQUENCE [LARGE SCALE GENOMIC DNA]</scope>
    <source>
        <strain evidence="3 4">S502</strain>
    </source>
</reference>
<feature type="domain" description="RNA-binding S4" evidence="2">
    <location>
        <begin position="188"/>
        <end position="252"/>
    </location>
</feature>
<dbReference type="Gene3D" id="3.10.290.10">
    <property type="entry name" value="RNA-binding S4 domain"/>
    <property type="match status" value="1"/>
</dbReference>
<evidence type="ECO:0000256" key="1">
    <source>
        <dbReference type="PROSITE-ProRule" id="PRU00182"/>
    </source>
</evidence>
<dbReference type="Gene3D" id="3.30.1370.160">
    <property type="match status" value="1"/>
</dbReference>
<dbReference type="InterPro" id="IPR036986">
    <property type="entry name" value="S4_RNA-bd_sf"/>
</dbReference>
<dbReference type="RefSeq" id="WP_338535113.1">
    <property type="nucleotide sequence ID" value="NZ_AP028654.1"/>
</dbReference>
<dbReference type="Pfam" id="PF01479">
    <property type="entry name" value="S4"/>
    <property type="match status" value="1"/>
</dbReference>
<dbReference type="KEGG" id="hprf:HLPR_18140"/>
<gene>
    <name evidence="3" type="ORF">HLPR_18140</name>
</gene>
<accession>A0AAU9E4X2</accession>
<protein>
    <submittedName>
        <fullName evidence="3">YlmH/Sll1252 family protein</fullName>
    </submittedName>
</protein>
<dbReference type="GO" id="GO:0003723">
    <property type="term" value="F:RNA binding"/>
    <property type="evidence" value="ECO:0007669"/>
    <property type="project" value="UniProtKB-KW"/>
</dbReference>
<dbReference type="CDD" id="cd00165">
    <property type="entry name" value="S4"/>
    <property type="match status" value="1"/>
</dbReference>
<evidence type="ECO:0000259" key="2">
    <source>
        <dbReference type="SMART" id="SM00363"/>
    </source>
</evidence>
<dbReference type="AlphaFoldDB" id="A0AAU9E4X2"/>
<evidence type="ECO:0000313" key="4">
    <source>
        <dbReference type="Proteomes" id="UP001321786"/>
    </source>
</evidence>
<dbReference type="SMART" id="SM00363">
    <property type="entry name" value="S4"/>
    <property type="match status" value="1"/>
</dbReference>
<dbReference type="PROSITE" id="PS50889">
    <property type="entry name" value="S4"/>
    <property type="match status" value="1"/>
</dbReference>
<dbReference type="SUPFAM" id="SSF55174">
    <property type="entry name" value="Alpha-L RNA-binding motif"/>
    <property type="match status" value="1"/>
</dbReference>
<name>A0AAU9E4X2_9FIRM</name>
<dbReference type="InterPro" id="IPR002942">
    <property type="entry name" value="S4_RNA-bd"/>
</dbReference>
<dbReference type="InterPro" id="IPR040591">
    <property type="entry name" value="RqcP2_RBD"/>
</dbReference>
<keyword evidence="1" id="KW-0694">RNA-binding</keyword>
<dbReference type="PANTHER" id="PTHR13633:SF3">
    <property type="entry name" value="MITOCHONDRIAL TRANSCRIPTION RESCUE FACTOR 1"/>
    <property type="match status" value="1"/>
</dbReference>
<dbReference type="Gene3D" id="3.30.70.330">
    <property type="match status" value="1"/>
</dbReference>
<organism evidence="3 4">
    <name type="scientific">Helicovermis profundi</name>
    <dbReference type="NCBI Taxonomy" id="3065157"/>
    <lineage>
        <taxon>Bacteria</taxon>
        <taxon>Bacillati</taxon>
        <taxon>Bacillota</taxon>
        <taxon>Clostridia</taxon>
        <taxon>Helicovermis</taxon>
    </lineage>
</organism>
<dbReference type="PANTHER" id="PTHR13633">
    <property type="entry name" value="MITOCHONDRIAL TRANSCRIPTION RESCUE FACTOR 1"/>
    <property type="match status" value="1"/>
</dbReference>
<dbReference type="InterPro" id="IPR012677">
    <property type="entry name" value="Nucleotide-bd_a/b_plait_sf"/>
</dbReference>
<keyword evidence="4" id="KW-1185">Reference proteome</keyword>
<dbReference type="EMBL" id="AP028654">
    <property type="protein sequence ID" value="BEP29483.1"/>
    <property type="molecule type" value="Genomic_DNA"/>
</dbReference>
<evidence type="ECO:0000313" key="3">
    <source>
        <dbReference type="EMBL" id="BEP29483.1"/>
    </source>
</evidence>
<sequence>MLDKNKILKGLKIDNDNKIIVFNLLDKIERALKSYEIQFSNFLSPDIIQIIKRIEINFSYELRFTYFGGYEDSEYAIVKIEPLYMDEKKDDFPIYLLKGESNDLNISLSHRNILGSLMGLGIRRDTIGDIVVYDQVFYVFVGKGVSDYLLYNFDRVGRSKITIEQIELSEFLYKEPEFKLHHKVVASLRIDAILAAGFNLSRSESSKLVKSGKVKCNYTIVESISLAVKENDIISCRGNGRIILLEVGRLTKKDRINVLIKKYI</sequence>